<accession>A0A2K1R3T7</accession>
<name>A0A2K1R3T7_9PEZI</name>
<feature type="compositionally biased region" description="Low complexity" evidence="1">
    <location>
        <begin position="282"/>
        <end position="292"/>
    </location>
</feature>
<feature type="region of interest" description="Disordered" evidence="1">
    <location>
        <begin position="160"/>
        <end position="230"/>
    </location>
</feature>
<feature type="compositionally biased region" description="Basic and acidic residues" evidence="1">
    <location>
        <begin position="30"/>
        <end position="48"/>
    </location>
</feature>
<protein>
    <recommendedName>
        <fullName evidence="2">SWR1-complex protein 3 domain-containing protein</fullName>
    </recommendedName>
</protein>
<evidence type="ECO:0000313" key="3">
    <source>
        <dbReference type="EMBL" id="PNS21954.1"/>
    </source>
</evidence>
<feature type="domain" description="SWR1-complex protein 3" evidence="2">
    <location>
        <begin position="63"/>
        <end position="149"/>
    </location>
</feature>
<keyword evidence="4" id="KW-1185">Reference proteome</keyword>
<dbReference type="InterPro" id="IPR037651">
    <property type="entry name" value="Swc3"/>
</dbReference>
<dbReference type="GO" id="GO:0000812">
    <property type="term" value="C:Swr1 complex"/>
    <property type="evidence" value="ECO:0007669"/>
    <property type="project" value="InterPro"/>
</dbReference>
<sequence length="516" mass="56558">MAEKRKAGRPPKGTPQPAKKTRLSAQVKQETPEKELTPQSKPEEDEKPVLLPNKIYDFRPLPTLPELQSNTLDDDFQSIEGSGIIAASLQRTRQKWLSGEFFERYWVKTSGRKDAKPVPEGNPNKSWMKSSGPCTIIIEPMIFDAQFYLSYEPAITSAAQQKNAMQQQQQQQQQHSAPSPYGTPYRPPAHAPFQLQASGHPAPQPGAAGTAAQNGQHAAPPAPAKPSPDPVIQLLASRAATDPTLKDLMKVVATGSATPDQLKNFQTHIDELNAIVAAQNASNNASTANSPAVPTHHQPPGQIQSAPPKPIQHASSPRPRPLVQPVYPAVFEFVNAPGASVDRFRFPQHSIIEPLGNYSILASFLLFKKGKDAADPSLFDAEVEYFEPITVKIDVTPNNVRVLEDIKKSVKPPNEVRTWMEDQMRAKQRAPIRYLPTRLPHKSQLTDADEVIEEPPAAEVKKRPYKKRAEKQEAQSPAPTSAPPPPPPPAPAAEGPPEGLRRNTKRSTRLSNAIAV</sequence>
<organism evidence="3 4">
    <name type="scientific">Sphaceloma murrayae</name>
    <dbReference type="NCBI Taxonomy" id="2082308"/>
    <lineage>
        <taxon>Eukaryota</taxon>
        <taxon>Fungi</taxon>
        <taxon>Dikarya</taxon>
        <taxon>Ascomycota</taxon>
        <taxon>Pezizomycotina</taxon>
        <taxon>Dothideomycetes</taxon>
        <taxon>Dothideomycetidae</taxon>
        <taxon>Myriangiales</taxon>
        <taxon>Elsinoaceae</taxon>
        <taxon>Sphaceloma</taxon>
    </lineage>
</organism>
<gene>
    <name evidence="3" type="ORF">CAC42_552</name>
</gene>
<dbReference type="Pfam" id="PF24707">
    <property type="entry name" value="Swc3"/>
    <property type="match status" value="1"/>
</dbReference>
<dbReference type="EMBL" id="NKHZ01000001">
    <property type="protein sequence ID" value="PNS21954.1"/>
    <property type="molecule type" value="Genomic_DNA"/>
</dbReference>
<dbReference type="Proteomes" id="UP000243797">
    <property type="component" value="Unassembled WGS sequence"/>
</dbReference>
<dbReference type="AlphaFoldDB" id="A0A2K1R3T7"/>
<evidence type="ECO:0000313" key="4">
    <source>
        <dbReference type="Proteomes" id="UP000243797"/>
    </source>
</evidence>
<evidence type="ECO:0000256" key="1">
    <source>
        <dbReference type="SAM" id="MobiDB-lite"/>
    </source>
</evidence>
<dbReference type="STRING" id="2082308.A0A2K1R3T7"/>
<feature type="region of interest" description="Disordered" evidence="1">
    <location>
        <begin position="282"/>
        <end position="319"/>
    </location>
</feature>
<dbReference type="InParanoid" id="A0A2K1R3T7"/>
<dbReference type="PANTHER" id="PTHR28108">
    <property type="entry name" value="SWR1-COMPLEX PROTEIN 3"/>
    <property type="match status" value="1"/>
</dbReference>
<dbReference type="InterPro" id="IPR057558">
    <property type="entry name" value="Swc3_dom"/>
</dbReference>
<feature type="region of interest" description="Disordered" evidence="1">
    <location>
        <begin position="431"/>
        <end position="516"/>
    </location>
</feature>
<feature type="region of interest" description="Disordered" evidence="1">
    <location>
        <begin position="1"/>
        <end position="50"/>
    </location>
</feature>
<feature type="compositionally biased region" description="Pro residues" evidence="1">
    <location>
        <begin position="480"/>
        <end position="491"/>
    </location>
</feature>
<feature type="compositionally biased region" description="Low complexity" evidence="1">
    <location>
        <begin position="160"/>
        <end position="174"/>
    </location>
</feature>
<dbReference type="PANTHER" id="PTHR28108:SF1">
    <property type="entry name" value="SWR1-COMPLEX PROTEIN 3"/>
    <property type="match status" value="1"/>
</dbReference>
<proteinExistence type="predicted"/>
<reference evidence="3 4" key="1">
    <citation type="submission" date="2017-06" db="EMBL/GenBank/DDBJ databases">
        <title>Draft genome sequence of a variant of Elsinoe murrayae.</title>
        <authorList>
            <person name="Cheng Q."/>
        </authorList>
    </citation>
    <scope>NUCLEOTIDE SEQUENCE [LARGE SCALE GENOMIC DNA]</scope>
    <source>
        <strain evidence="3 4">CQ-2017a</strain>
    </source>
</reference>
<dbReference type="GO" id="GO:0140849">
    <property type="term" value="F:ATP-dependent H2AZ histone chaperone activity"/>
    <property type="evidence" value="ECO:0007669"/>
    <property type="project" value="InterPro"/>
</dbReference>
<evidence type="ECO:0000259" key="2">
    <source>
        <dbReference type="Pfam" id="PF24707"/>
    </source>
</evidence>
<feature type="compositionally biased region" description="Low complexity" evidence="1">
    <location>
        <begin position="196"/>
        <end position="219"/>
    </location>
</feature>
<feature type="compositionally biased region" description="Pro residues" evidence="1">
    <location>
        <begin position="220"/>
        <end position="229"/>
    </location>
</feature>
<comment type="caution">
    <text evidence="3">The sequence shown here is derived from an EMBL/GenBank/DDBJ whole genome shotgun (WGS) entry which is preliminary data.</text>
</comment>
<dbReference type="OrthoDB" id="5338195at2759"/>